<comment type="function">
    <text evidence="8">Gustatory receptor which mediates acceptance or avoidance behavior, depending on its substrates.</text>
</comment>
<dbReference type="HOGENOM" id="CLU_738369_0_0_1"/>
<evidence type="ECO:0000256" key="2">
    <source>
        <dbReference type="ARBA" id="ARBA00022475"/>
    </source>
</evidence>
<feature type="transmembrane region" description="Helical" evidence="8">
    <location>
        <begin position="278"/>
        <end position="301"/>
    </location>
</feature>
<dbReference type="InterPro" id="IPR013604">
    <property type="entry name" value="7TM_chemorcpt"/>
</dbReference>
<feature type="transmembrane region" description="Helical" evidence="8">
    <location>
        <begin position="40"/>
        <end position="60"/>
    </location>
</feature>
<comment type="subcellular location">
    <subcellularLocation>
        <location evidence="1 8">Cell membrane</location>
        <topology evidence="1 8">Multi-pass membrane protein</topology>
    </subcellularLocation>
</comment>
<gene>
    <name evidence="9" type="primary">TcGr120</name>
    <name evidence="9" type="ORF">TcasGA2_TC030212</name>
</gene>
<reference evidence="9 10" key="1">
    <citation type="journal article" date="2008" name="Nature">
        <title>The genome of the model beetle and pest Tribolium castaneum.</title>
        <authorList>
            <consortium name="Tribolium Genome Sequencing Consortium"/>
            <person name="Richards S."/>
            <person name="Gibbs R.A."/>
            <person name="Weinstock G.M."/>
            <person name="Brown S.J."/>
            <person name="Denell R."/>
            <person name="Beeman R.W."/>
            <person name="Gibbs R."/>
            <person name="Beeman R.W."/>
            <person name="Brown S.J."/>
            <person name="Bucher G."/>
            <person name="Friedrich M."/>
            <person name="Grimmelikhuijzen C.J."/>
            <person name="Klingler M."/>
            <person name="Lorenzen M."/>
            <person name="Richards S."/>
            <person name="Roth S."/>
            <person name="Schroder R."/>
            <person name="Tautz D."/>
            <person name="Zdobnov E.M."/>
            <person name="Muzny D."/>
            <person name="Gibbs R.A."/>
            <person name="Weinstock G.M."/>
            <person name="Attaway T."/>
            <person name="Bell S."/>
            <person name="Buhay C.J."/>
            <person name="Chandrabose M.N."/>
            <person name="Chavez D."/>
            <person name="Clerk-Blankenburg K.P."/>
            <person name="Cree A."/>
            <person name="Dao M."/>
            <person name="Davis C."/>
            <person name="Chacko J."/>
            <person name="Dinh H."/>
            <person name="Dugan-Rocha S."/>
            <person name="Fowler G."/>
            <person name="Garner T.T."/>
            <person name="Garnes J."/>
            <person name="Gnirke A."/>
            <person name="Hawes A."/>
            <person name="Hernandez J."/>
            <person name="Hines S."/>
            <person name="Holder M."/>
            <person name="Hume J."/>
            <person name="Jhangiani S.N."/>
            <person name="Joshi V."/>
            <person name="Khan Z.M."/>
            <person name="Jackson L."/>
            <person name="Kovar C."/>
            <person name="Kowis A."/>
            <person name="Lee S."/>
            <person name="Lewis L.R."/>
            <person name="Margolis J."/>
            <person name="Morgan M."/>
            <person name="Nazareth L.V."/>
            <person name="Nguyen N."/>
            <person name="Okwuonu G."/>
            <person name="Parker D."/>
            <person name="Richards S."/>
            <person name="Ruiz S.J."/>
            <person name="Santibanez J."/>
            <person name="Savard J."/>
            <person name="Scherer S.E."/>
            <person name="Schneider B."/>
            <person name="Sodergren E."/>
            <person name="Tautz D."/>
            <person name="Vattahil S."/>
            <person name="Villasana D."/>
            <person name="White C.S."/>
            <person name="Wright R."/>
            <person name="Park Y."/>
            <person name="Beeman R.W."/>
            <person name="Lord J."/>
            <person name="Oppert B."/>
            <person name="Lorenzen M."/>
            <person name="Brown S."/>
            <person name="Wang L."/>
            <person name="Savard J."/>
            <person name="Tautz D."/>
            <person name="Richards S."/>
            <person name="Weinstock G."/>
            <person name="Gibbs R.A."/>
            <person name="Liu Y."/>
            <person name="Worley K."/>
            <person name="Weinstock G."/>
            <person name="Elsik C.G."/>
            <person name="Reese J.T."/>
            <person name="Elhaik E."/>
            <person name="Landan G."/>
            <person name="Graur D."/>
            <person name="Arensburger P."/>
            <person name="Atkinson P."/>
            <person name="Beeman R.W."/>
            <person name="Beidler J."/>
            <person name="Brown S.J."/>
            <person name="Demuth J.P."/>
            <person name="Drury D.W."/>
            <person name="Du Y.Z."/>
            <person name="Fujiwara H."/>
            <person name="Lorenzen M."/>
            <person name="Maselli V."/>
            <person name="Osanai M."/>
            <person name="Park Y."/>
            <person name="Robertson H.M."/>
            <person name="Tu Z."/>
            <person name="Wang J.J."/>
            <person name="Wang S."/>
            <person name="Richards S."/>
            <person name="Song H."/>
            <person name="Zhang L."/>
            <person name="Sodergren E."/>
            <person name="Werner D."/>
            <person name="Stanke M."/>
            <person name="Morgenstern B."/>
            <person name="Solovyev V."/>
            <person name="Kosarev P."/>
            <person name="Brown G."/>
            <person name="Chen H.C."/>
            <person name="Ermolaeva O."/>
            <person name="Hlavina W."/>
            <person name="Kapustin Y."/>
            <person name="Kiryutin B."/>
            <person name="Kitts P."/>
            <person name="Maglott D."/>
            <person name="Pruitt K."/>
            <person name="Sapojnikov V."/>
            <person name="Souvorov A."/>
            <person name="Mackey A.J."/>
            <person name="Waterhouse R.M."/>
            <person name="Wyder S."/>
            <person name="Zdobnov E.M."/>
            <person name="Zdobnov E.M."/>
            <person name="Wyder S."/>
            <person name="Kriventseva E.V."/>
            <person name="Kadowaki T."/>
            <person name="Bork P."/>
            <person name="Aranda M."/>
            <person name="Bao R."/>
            <person name="Beermann A."/>
            <person name="Berns N."/>
            <person name="Bolognesi R."/>
            <person name="Bonneton F."/>
            <person name="Bopp D."/>
            <person name="Brown S.J."/>
            <person name="Bucher G."/>
            <person name="Butts T."/>
            <person name="Chaumot A."/>
            <person name="Denell R.E."/>
            <person name="Ferrier D.E."/>
            <person name="Friedrich M."/>
            <person name="Gordon C.M."/>
            <person name="Jindra M."/>
            <person name="Klingler M."/>
            <person name="Lan Q."/>
            <person name="Lattorff H.M."/>
            <person name="Laudet V."/>
            <person name="von Levetsow C."/>
            <person name="Liu Z."/>
            <person name="Lutz R."/>
            <person name="Lynch J.A."/>
            <person name="da Fonseca R.N."/>
            <person name="Posnien N."/>
            <person name="Reuter R."/>
            <person name="Roth S."/>
            <person name="Savard J."/>
            <person name="Schinko J.B."/>
            <person name="Schmitt C."/>
            <person name="Schoppmeier M."/>
            <person name="Schroder R."/>
            <person name="Shippy T.D."/>
            <person name="Simonnet F."/>
            <person name="Marques-Souza H."/>
            <person name="Tautz D."/>
            <person name="Tomoyasu Y."/>
            <person name="Trauner J."/>
            <person name="Van der Zee M."/>
            <person name="Vervoort M."/>
            <person name="Wittkopp N."/>
            <person name="Wimmer E.A."/>
            <person name="Yang X."/>
            <person name="Jones A.K."/>
            <person name="Sattelle D.B."/>
            <person name="Ebert P.R."/>
            <person name="Nelson D."/>
            <person name="Scott J.G."/>
            <person name="Beeman R.W."/>
            <person name="Muthukrishnan S."/>
            <person name="Kramer K.J."/>
            <person name="Arakane Y."/>
            <person name="Beeman R.W."/>
            <person name="Zhu Q."/>
            <person name="Hogenkamp D."/>
            <person name="Dixit R."/>
            <person name="Oppert B."/>
            <person name="Jiang H."/>
            <person name="Zou Z."/>
            <person name="Marshall J."/>
            <person name="Elpidina E."/>
            <person name="Vinokurov K."/>
            <person name="Oppert C."/>
            <person name="Zou Z."/>
            <person name="Evans J."/>
            <person name="Lu Z."/>
            <person name="Zhao P."/>
            <person name="Sumathipala N."/>
            <person name="Altincicek B."/>
            <person name="Vilcinskas A."/>
            <person name="Williams M."/>
            <person name="Hultmark D."/>
            <person name="Hetru C."/>
            <person name="Jiang H."/>
            <person name="Grimmelikhuijzen C.J."/>
            <person name="Hauser F."/>
            <person name="Cazzamali G."/>
            <person name="Williamson M."/>
            <person name="Park Y."/>
            <person name="Li B."/>
            <person name="Tanaka Y."/>
            <person name="Predel R."/>
            <person name="Neupert S."/>
            <person name="Schachtner J."/>
            <person name="Verleyen P."/>
            <person name="Raible F."/>
            <person name="Bork P."/>
            <person name="Friedrich M."/>
            <person name="Walden K.K."/>
            <person name="Robertson H.M."/>
            <person name="Angeli S."/>
            <person name="Foret S."/>
            <person name="Bucher G."/>
            <person name="Schuetz S."/>
            <person name="Maleszka R."/>
            <person name="Wimmer E.A."/>
            <person name="Beeman R.W."/>
            <person name="Lorenzen M."/>
            <person name="Tomoyasu Y."/>
            <person name="Miller S.C."/>
            <person name="Grossmann D."/>
            <person name="Bucher G."/>
        </authorList>
    </citation>
    <scope>NUCLEOTIDE SEQUENCE [LARGE SCALE GENOMIC DNA]</scope>
    <source>
        <strain evidence="9 10">Georgia GA2</strain>
    </source>
</reference>
<dbReference type="Pfam" id="PF08395">
    <property type="entry name" value="7tm_7"/>
    <property type="match status" value="1"/>
</dbReference>
<feature type="transmembrane region" description="Helical" evidence="8">
    <location>
        <begin position="239"/>
        <end position="266"/>
    </location>
</feature>
<dbReference type="PANTHER" id="PTHR21143:SF133">
    <property type="entry name" value="GUSTATORY AND PHEROMONE RECEPTOR 32A-RELATED"/>
    <property type="match status" value="1"/>
</dbReference>
<evidence type="ECO:0000256" key="6">
    <source>
        <dbReference type="ARBA" id="ARBA00023170"/>
    </source>
</evidence>
<dbReference type="GO" id="GO:0030424">
    <property type="term" value="C:axon"/>
    <property type="evidence" value="ECO:0000318"/>
    <property type="project" value="GO_Central"/>
</dbReference>
<dbReference type="FunCoup" id="D6WQU9">
    <property type="interactions" value="20"/>
</dbReference>
<dbReference type="InParanoid" id="D6WQU9"/>
<dbReference type="STRING" id="7070.D6WQU9"/>
<evidence type="ECO:0000256" key="8">
    <source>
        <dbReference type="RuleBase" id="RU363108"/>
    </source>
</evidence>
<evidence type="ECO:0000256" key="5">
    <source>
        <dbReference type="ARBA" id="ARBA00023136"/>
    </source>
</evidence>
<keyword evidence="2 8" id="KW-1003">Cell membrane</keyword>
<protein>
    <recommendedName>
        <fullName evidence="8">Gustatory receptor</fullName>
    </recommendedName>
</protein>
<evidence type="ECO:0000313" key="10">
    <source>
        <dbReference type="Proteomes" id="UP000007266"/>
    </source>
</evidence>
<dbReference type="OMA" id="RIPIANI"/>
<evidence type="ECO:0000256" key="7">
    <source>
        <dbReference type="ARBA" id="ARBA00023224"/>
    </source>
</evidence>
<dbReference type="Proteomes" id="UP000007266">
    <property type="component" value="Linkage group 7"/>
</dbReference>
<feature type="transmembrane region" description="Helical" evidence="8">
    <location>
        <begin position="72"/>
        <end position="93"/>
    </location>
</feature>
<keyword evidence="6 8" id="KW-0675">Receptor</keyword>
<feature type="transmembrane region" description="Helical" evidence="8">
    <location>
        <begin position="349"/>
        <end position="369"/>
    </location>
</feature>
<keyword evidence="4 8" id="KW-1133">Transmembrane helix</keyword>
<name>D6WQU9_TRICA</name>
<evidence type="ECO:0000256" key="4">
    <source>
        <dbReference type="ARBA" id="ARBA00022989"/>
    </source>
</evidence>
<dbReference type="GO" id="GO:0007165">
    <property type="term" value="P:signal transduction"/>
    <property type="evidence" value="ECO:0007669"/>
    <property type="project" value="UniProtKB-KW"/>
</dbReference>
<comment type="similarity">
    <text evidence="8">Belongs to the insect chemoreceptor superfamily. Gustatory receptor (GR) family.</text>
</comment>
<dbReference type="GO" id="GO:0050909">
    <property type="term" value="P:sensory perception of taste"/>
    <property type="evidence" value="ECO:0007669"/>
    <property type="project" value="InterPro"/>
</dbReference>
<proteinExistence type="inferred from homology"/>
<feature type="transmembrane region" description="Helical" evidence="8">
    <location>
        <begin position="165"/>
        <end position="185"/>
    </location>
</feature>
<reference evidence="9 10" key="2">
    <citation type="journal article" date="2010" name="Nucleic Acids Res.">
        <title>BeetleBase in 2010: revisions to provide comprehensive genomic information for Tribolium castaneum.</title>
        <authorList>
            <person name="Kim H.S."/>
            <person name="Murphy T."/>
            <person name="Xia J."/>
            <person name="Caragea D."/>
            <person name="Park Y."/>
            <person name="Beeman R.W."/>
            <person name="Lorenzen M.D."/>
            <person name="Butcher S."/>
            <person name="Manak J.R."/>
            <person name="Brown S.J."/>
        </authorList>
    </citation>
    <scope>GENOME REANNOTATION</scope>
    <source>
        <strain evidence="9 10">Georgia GA2</strain>
    </source>
</reference>
<feature type="transmembrane region" description="Helical" evidence="8">
    <location>
        <begin position="134"/>
        <end position="153"/>
    </location>
</feature>
<dbReference type="GO" id="GO:0005886">
    <property type="term" value="C:plasma membrane"/>
    <property type="evidence" value="ECO:0007669"/>
    <property type="project" value="UniProtKB-SubCell"/>
</dbReference>
<keyword evidence="7 8" id="KW-0807">Transducer</keyword>
<dbReference type="GO" id="GO:0043025">
    <property type="term" value="C:neuronal cell body"/>
    <property type="evidence" value="ECO:0000318"/>
    <property type="project" value="GO_Central"/>
</dbReference>
<dbReference type="AlphaFoldDB" id="D6WQU9"/>
<dbReference type="EMBL" id="KQ971351">
    <property type="protein sequence ID" value="EFA07617.1"/>
    <property type="molecule type" value="Genomic_DNA"/>
</dbReference>
<evidence type="ECO:0000256" key="3">
    <source>
        <dbReference type="ARBA" id="ARBA00022692"/>
    </source>
</evidence>
<dbReference type="GO" id="GO:0030425">
    <property type="term" value="C:dendrite"/>
    <property type="evidence" value="ECO:0000318"/>
    <property type="project" value="GO_Central"/>
</dbReference>
<sequence>MQHEVVKKFLHSVRIVFVQSEIFCLVNFNHRESYFRLSKAKSFCTFVAALVYCSVTFFALSELLTDLATSILLKVSSLLIGFCASIYVGTVWINTSINGTKFIEFINKLIEFDVKLQNVSLIINYENQRTRSRIHLFVRYVFVTSYLLFDYFVQRNQEYKYYQILSHLSGIFFTVFNVAQCYLTTELVLMLQTRFVILNKQLTKITVKNFATKTQSAVLGKICTLHHHLSKLVTRFNEIFGLGLLLMFAVSFLIITQVIFVICVLVQSEKIVWLHLVYISFLGIICAADVFYICHVCYATIQEVSKSGELIHKIETNEHEIIDKIEMFSLQILNERAEFNAAGFFPIDYTLVFSFVGAVTTYIIILLQLSGSLAV</sequence>
<accession>D6WQU9</accession>
<dbReference type="PANTHER" id="PTHR21143">
    <property type="entry name" value="INVERTEBRATE GUSTATORY RECEPTOR"/>
    <property type="match status" value="1"/>
</dbReference>
<evidence type="ECO:0000256" key="1">
    <source>
        <dbReference type="ARBA" id="ARBA00004651"/>
    </source>
</evidence>
<dbReference type="GO" id="GO:0007635">
    <property type="term" value="P:chemosensory behavior"/>
    <property type="evidence" value="ECO:0000318"/>
    <property type="project" value="GO_Central"/>
</dbReference>
<keyword evidence="5 8" id="KW-0472">Membrane</keyword>
<keyword evidence="10" id="KW-1185">Reference proteome</keyword>
<dbReference type="eggNOG" id="ENOG502SY6Y">
    <property type="taxonomic scope" value="Eukaryota"/>
</dbReference>
<organism evidence="9 10">
    <name type="scientific">Tribolium castaneum</name>
    <name type="common">Red flour beetle</name>
    <dbReference type="NCBI Taxonomy" id="7070"/>
    <lineage>
        <taxon>Eukaryota</taxon>
        <taxon>Metazoa</taxon>
        <taxon>Ecdysozoa</taxon>
        <taxon>Arthropoda</taxon>
        <taxon>Hexapoda</taxon>
        <taxon>Insecta</taxon>
        <taxon>Pterygota</taxon>
        <taxon>Neoptera</taxon>
        <taxon>Endopterygota</taxon>
        <taxon>Coleoptera</taxon>
        <taxon>Polyphaga</taxon>
        <taxon>Cucujiformia</taxon>
        <taxon>Tenebrionidae</taxon>
        <taxon>Tenebrionidae incertae sedis</taxon>
        <taxon>Tribolium</taxon>
    </lineage>
</organism>
<dbReference type="PhylomeDB" id="D6WQU9"/>
<evidence type="ECO:0000313" key="9">
    <source>
        <dbReference type="EMBL" id="EFA07617.1"/>
    </source>
</evidence>
<keyword evidence="3 8" id="KW-0812">Transmembrane</keyword>
<dbReference type="GO" id="GO:0008049">
    <property type="term" value="P:male courtship behavior"/>
    <property type="evidence" value="ECO:0000318"/>
    <property type="project" value="GO_Central"/>
</dbReference>